<evidence type="ECO:0000313" key="3">
    <source>
        <dbReference type="EMBL" id="OGY18495.1"/>
    </source>
</evidence>
<dbReference type="Pfam" id="PF01370">
    <property type="entry name" value="Epimerase"/>
    <property type="match status" value="1"/>
</dbReference>
<dbReference type="Gene3D" id="3.90.25.10">
    <property type="entry name" value="UDP-galactose 4-epimerase, domain 1"/>
    <property type="match status" value="1"/>
</dbReference>
<proteinExistence type="inferred from homology"/>
<dbReference type="SUPFAM" id="SSF51735">
    <property type="entry name" value="NAD(P)-binding Rossmann-fold domains"/>
    <property type="match status" value="1"/>
</dbReference>
<dbReference type="PRINTS" id="PR01713">
    <property type="entry name" value="NUCEPIMERASE"/>
</dbReference>
<dbReference type="Proteomes" id="UP000179233">
    <property type="component" value="Unassembled WGS sequence"/>
</dbReference>
<gene>
    <name evidence="3" type="ORF">A2786_03285</name>
</gene>
<feature type="domain" description="NAD-dependent epimerase/dehydratase" evidence="2">
    <location>
        <begin position="5"/>
        <end position="240"/>
    </location>
</feature>
<comment type="similarity">
    <text evidence="1">Belongs to the NAD(P)-dependent epimerase/dehydratase family.</text>
</comment>
<organism evidence="3 4">
    <name type="scientific">Candidatus Chisholmbacteria bacterium RIFCSPHIGHO2_01_FULL_52_32</name>
    <dbReference type="NCBI Taxonomy" id="1797591"/>
    <lineage>
        <taxon>Bacteria</taxon>
        <taxon>Candidatus Chisholmiibacteriota</taxon>
    </lineage>
</organism>
<evidence type="ECO:0000256" key="1">
    <source>
        <dbReference type="ARBA" id="ARBA00007637"/>
    </source>
</evidence>
<evidence type="ECO:0000313" key="4">
    <source>
        <dbReference type="Proteomes" id="UP000179233"/>
    </source>
</evidence>
<sequence length="313" mass="34948">MKKTILVTGGAGFIGGHLVERLVRDGCKVVVIDNLSEGSLKNLAPVKKEVEFHQADIRDLGKIQRLFKGVDTVFHEAALRSVARSVKNPAATNDNNVTGTLNVLLAARDCGVRRVIFASSSSVYGPQKAKVFTEDLQSNPQSPYALTKLTGEIYLRQFFSLYGLETVNLRYFNVFGPRQDPASEYAAVIPRFVITLLRGKRPTIEWDGKQSRDFTYIDNVVDANILSMRAKNAVGEVINVSEGKSVSIHDLYEMIQTILKTAIKPLRAPQRPGDMRYTCGSTQKSKKLLGFRPIITFEEGLRRTVQWFIQHSD</sequence>
<reference evidence="3 4" key="1">
    <citation type="journal article" date="2016" name="Nat. Commun.">
        <title>Thousands of microbial genomes shed light on interconnected biogeochemical processes in an aquifer system.</title>
        <authorList>
            <person name="Anantharaman K."/>
            <person name="Brown C.T."/>
            <person name="Hug L.A."/>
            <person name="Sharon I."/>
            <person name="Castelle C.J."/>
            <person name="Probst A.J."/>
            <person name="Thomas B.C."/>
            <person name="Singh A."/>
            <person name="Wilkins M.J."/>
            <person name="Karaoz U."/>
            <person name="Brodie E.L."/>
            <person name="Williams K.H."/>
            <person name="Hubbard S.S."/>
            <person name="Banfield J.F."/>
        </authorList>
    </citation>
    <scope>NUCLEOTIDE SEQUENCE [LARGE SCALE GENOMIC DNA]</scope>
</reference>
<comment type="caution">
    <text evidence="3">The sequence shown here is derived from an EMBL/GenBank/DDBJ whole genome shotgun (WGS) entry which is preliminary data.</text>
</comment>
<protein>
    <submittedName>
        <fullName evidence="3">Vi polysaccharide biosynthesis protein VipB/TviC</fullName>
    </submittedName>
</protein>
<dbReference type="EMBL" id="MHCJ01000003">
    <property type="protein sequence ID" value="OGY18495.1"/>
    <property type="molecule type" value="Genomic_DNA"/>
</dbReference>
<dbReference type="InterPro" id="IPR036291">
    <property type="entry name" value="NAD(P)-bd_dom_sf"/>
</dbReference>
<evidence type="ECO:0000259" key="2">
    <source>
        <dbReference type="Pfam" id="PF01370"/>
    </source>
</evidence>
<dbReference type="PANTHER" id="PTHR43000">
    <property type="entry name" value="DTDP-D-GLUCOSE 4,6-DEHYDRATASE-RELATED"/>
    <property type="match status" value="1"/>
</dbReference>
<dbReference type="InterPro" id="IPR001509">
    <property type="entry name" value="Epimerase_deHydtase"/>
</dbReference>
<accession>A0A1G1VSW2</accession>
<dbReference type="CDD" id="cd05256">
    <property type="entry name" value="UDP_AE_SDR_e"/>
    <property type="match status" value="1"/>
</dbReference>
<name>A0A1G1VSW2_9BACT</name>
<dbReference type="AlphaFoldDB" id="A0A1G1VSW2"/>
<dbReference type="Gene3D" id="3.40.50.720">
    <property type="entry name" value="NAD(P)-binding Rossmann-like Domain"/>
    <property type="match status" value="1"/>
</dbReference>